<evidence type="ECO:0000256" key="2">
    <source>
        <dbReference type="SAM" id="SignalP"/>
    </source>
</evidence>
<dbReference type="SUPFAM" id="SSF53474">
    <property type="entry name" value="alpha/beta-Hydrolases"/>
    <property type="match status" value="1"/>
</dbReference>
<dbReference type="KEGG" id="taw:EI545_10715"/>
<protein>
    <recommendedName>
        <fullName evidence="1">Proline iminopeptidase</fullName>
    </recommendedName>
</protein>
<sequence length="655" mass="69430">MPHFPRMTALPPTPSDGFPMRALALSLALLASPAAADTPLVEAVAGMDLFPCDLSSLSCTTLTVPLDHRANDPSQTIDITFALSFATVESKGILFFFVGGPGGSGLASADSYLSAFDESLSQYIDIVFVDQRGIGPKHGLSCPIAQARFDIAPASINAPDQALATAQAFARDCTAELDADHLLPVVNSDQAIRDFEAFRQAIGAPKVWMYGESYGTQVVQAYATLYPQAVRGVILDGVVDLNLDAEGFYAAYAVAAESILSRSFAACADIAACAADMGGDATQVYDDLAGALAQAPVLVDLTLADGTVTQRALTSGILEANAFYALYSPEGRAEFLRALAATGRGNLVPMLQLGYANMYIDPETETGIEDPGWFAAAFYAVTCTDYDSGAGTEAERTAAILEEARAFASNAPRLLRSYFLERLACAYWPYQGPATRPEPYAGGPWPTLVLNSDADPITPITMATSVLNNAQNAYGVFMRGGPHVIWGRGLACPDAIVQALLFDGTLPSAREQHCEQDLVGPYTPLTLTTAAEMADPVAVARAVETELYQIIPLNTWDMVHPLTIGCDLGGTLSATPSFDGIDYTFANCRLWPDLAISGQGVEVNTGEDRDGITLTLAVSGLHSGNITYRYSKVTEAWSISGTWDGQPASLDLDLP</sequence>
<evidence type="ECO:0000313" key="6">
    <source>
        <dbReference type="Proteomes" id="UP000282002"/>
    </source>
</evidence>
<dbReference type="Pfam" id="PF08386">
    <property type="entry name" value="Abhydrolase_4"/>
    <property type="match status" value="1"/>
</dbReference>
<organism evidence="5 6">
    <name type="scientific">Tabrizicola piscis</name>
    <dbReference type="NCBI Taxonomy" id="2494374"/>
    <lineage>
        <taxon>Bacteria</taxon>
        <taxon>Pseudomonadati</taxon>
        <taxon>Pseudomonadota</taxon>
        <taxon>Alphaproteobacteria</taxon>
        <taxon>Rhodobacterales</taxon>
        <taxon>Paracoccaceae</taxon>
        <taxon>Tabrizicola</taxon>
    </lineage>
</organism>
<dbReference type="InterPro" id="IPR000073">
    <property type="entry name" value="AB_hydrolase_1"/>
</dbReference>
<feature type="domain" description="Peptidase S33 tripeptidyl aminopeptidase-like C-terminal" evidence="4">
    <location>
        <begin position="418"/>
        <end position="511"/>
    </location>
</feature>
<dbReference type="InterPro" id="IPR029058">
    <property type="entry name" value="AB_hydrolase_fold"/>
</dbReference>
<dbReference type="GO" id="GO:0005737">
    <property type="term" value="C:cytoplasm"/>
    <property type="evidence" value="ECO:0007669"/>
    <property type="project" value="InterPro"/>
</dbReference>
<evidence type="ECO:0000313" key="5">
    <source>
        <dbReference type="EMBL" id="AZL59273.1"/>
    </source>
</evidence>
<keyword evidence="6" id="KW-1185">Reference proteome</keyword>
<evidence type="ECO:0000256" key="1">
    <source>
        <dbReference type="ARBA" id="ARBA00021843"/>
    </source>
</evidence>
<evidence type="ECO:0000259" key="4">
    <source>
        <dbReference type="Pfam" id="PF08386"/>
    </source>
</evidence>
<dbReference type="PANTHER" id="PTHR43722">
    <property type="entry name" value="PROLINE IMINOPEPTIDASE"/>
    <property type="match status" value="1"/>
</dbReference>
<dbReference type="PANTHER" id="PTHR43722:SF1">
    <property type="entry name" value="PROLINE IMINOPEPTIDASE"/>
    <property type="match status" value="1"/>
</dbReference>
<dbReference type="OrthoDB" id="613638at2"/>
<dbReference type="EMBL" id="CP034328">
    <property type="protein sequence ID" value="AZL59273.1"/>
    <property type="molecule type" value="Genomic_DNA"/>
</dbReference>
<dbReference type="Proteomes" id="UP000282002">
    <property type="component" value="Chromosome"/>
</dbReference>
<dbReference type="InterPro" id="IPR005944">
    <property type="entry name" value="Pro_iminopeptidase"/>
</dbReference>
<dbReference type="GO" id="GO:0004177">
    <property type="term" value="F:aminopeptidase activity"/>
    <property type="evidence" value="ECO:0007669"/>
    <property type="project" value="UniProtKB-EC"/>
</dbReference>
<keyword evidence="5" id="KW-0378">Hydrolase</keyword>
<proteinExistence type="predicted"/>
<keyword evidence="2" id="KW-0732">Signal</keyword>
<dbReference type="InterPro" id="IPR013595">
    <property type="entry name" value="Pept_S33_TAP-like_C"/>
</dbReference>
<feature type="domain" description="AB hydrolase-1" evidence="3">
    <location>
        <begin position="95"/>
        <end position="238"/>
    </location>
</feature>
<feature type="chain" id="PRO_5019363868" description="Proline iminopeptidase" evidence="2">
    <location>
        <begin position="37"/>
        <end position="655"/>
    </location>
</feature>
<evidence type="ECO:0000259" key="3">
    <source>
        <dbReference type="Pfam" id="PF00561"/>
    </source>
</evidence>
<name>A0A3S8U6Q1_9RHOB</name>
<dbReference type="AlphaFoldDB" id="A0A3S8U6Q1"/>
<gene>
    <name evidence="5" type="ORF">EI545_10715</name>
</gene>
<dbReference type="GO" id="GO:0006508">
    <property type="term" value="P:proteolysis"/>
    <property type="evidence" value="ECO:0007669"/>
    <property type="project" value="InterPro"/>
</dbReference>
<accession>A0A3S8U6Q1</accession>
<reference evidence="5 6" key="1">
    <citation type="submission" date="2018-12" db="EMBL/GenBank/DDBJ databases">
        <title>Complete genome sequencing of Tabrizicola sp. K13M18.</title>
        <authorList>
            <person name="Bae J.-W."/>
        </authorList>
    </citation>
    <scope>NUCLEOTIDE SEQUENCE [LARGE SCALE GENOMIC DNA]</scope>
    <source>
        <strain evidence="5 6">K13M18</strain>
    </source>
</reference>
<dbReference type="Gene3D" id="3.40.50.1820">
    <property type="entry name" value="alpha/beta hydrolase"/>
    <property type="match status" value="1"/>
</dbReference>
<feature type="signal peptide" evidence="2">
    <location>
        <begin position="1"/>
        <end position="36"/>
    </location>
</feature>
<dbReference type="Pfam" id="PF00561">
    <property type="entry name" value="Abhydrolase_1"/>
    <property type="match status" value="1"/>
</dbReference>